<dbReference type="Gene3D" id="3.40.50.10900">
    <property type="entry name" value="PAC-like subunit"/>
    <property type="match status" value="1"/>
</dbReference>
<sequence>MDKDLFELYQSPQLRNPSLIVAWQNHDVGRLGSKIIQFLNAKLGCQKIAEIKPQNFFPLGGAVFKD</sequence>
<accession>X1R6I0</accession>
<comment type="caution">
    <text evidence="1">The sequence shown here is derived from an EMBL/GenBank/DDBJ whole genome shotgun (WGS) entry which is preliminary data.</text>
</comment>
<dbReference type="EMBL" id="BARV01041489">
    <property type="protein sequence ID" value="GAI51219.1"/>
    <property type="molecule type" value="Genomic_DNA"/>
</dbReference>
<protein>
    <submittedName>
        <fullName evidence="1">Uncharacterized protein</fullName>
    </submittedName>
</protein>
<organism evidence="1">
    <name type="scientific">marine sediment metagenome</name>
    <dbReference type="NCBI Taxonomy" id="412755"/>
    <lineage>
        <taxon>unclassified sequences</taxon>
        <taxon>metagenomes</taxon>
        <taxon>ecological metagenomes</taxon>
    </lineage>
</organism>
<reference evidence="1" key="1">
    <citation type="journal article" date="2014" name="Front. Microbiol.">
        <title>High frequency of phylogenetically diverse reductive dehalogenase-homologous genes in deep subseafloor sedimentary metagenomes.</title>
        <authorList>
            <person name="Kawai M."/>
            <person name="Futagami T."/>
            <person name="Toyoda A."/>
            <person name="Takaki Y."/>
            <person name="Nishi S."/>
            <person name="Hori S."/>
            <person name="Arai W."/>
            <person name="Tsubouchi T."/>
            <person name="Morono Y."/>
            <person name="Uchiyama I."/>
            <person name="Ito T."/>
            <person name="Fujiyama A."/>
            <person name="Inagaki F."/>
            <person name="Takami H."/>
        </authorList>
    </citation>
    <scope>NUCLEOTIDE SEQUENCE</scope>
    <source>
        <strain evidence="1">Expedition CK06-06</strain>
    </source>
</reference>
<proteinExistence type="predicted"/>
<gene>
    <name evidence="1" type="ORF">S06H3_62781</name>
</gene>
<name>X1R6I0_9ZZZZ</name>
<dbReference type="AlphaFoldDB" id="X1R6I0"/>
<evidence type="ECO:0000313" key="1">
    <source>
        <dbReference type="EMBL" id="GAI51219.1"/>
    </source>
</evidence>
<feature type="non-terminal residue" evidence="1">
    <location>
        <position position="66"/>
    </location>
</feature>
<dbReference type="InterPro" id="IPR038389">
    <property type="entry name" value="PSMG2_sf"/>
</dbReference>
<dbReference type="SUPFAM" id="SSF159659">
    <property type="entry name" value="Cgl1923-like"/>
    <property type="match status" value="1"/>
</dbReference>